<evidence type="ECO:0000313" key="1">
    <source>
        <dbReference type="EMBL" id="SON49317.1"/>
    </source>
</evidence>
<dbReference type="EMBL" id="LT960611">
    <property type="protein sequence ID" value="SON49317.1"/>
    <property type="molecule type" value="Genomic_DNA"/>
</dbReference>
<reference evidence="1 2" key="1">
    <citation type="submission" date="2017-10" db="EMBL/GenBank/DDBJ databases">
        <authorList>
            <person name="Banno H."/>
            <person name="Chua N.-H."/>
        </authorList>
    </citation>
    <scope>NUCLEOTIDE SEQUENCE [LARGE SCALE GENOMIC DNA]</scope>
    <source>
        <strain evidence="1">Vibrio tapetis CECT4600</strain>
    </source>
</reference>
<dbReference type="Proteomes" id="UP000235828">
    <property type="component" value="Chromosome A"/>
</dbReference>
<gene>
    <name evidence="1" type="ORF">VTAP4600_A1338</name>
</gene>
<name>A0A2N8ZBP8_9VIBR</name>
<dbReference type="AlphaFoldDB" id="A0A2N8ZBP8"/>
<proteinExistence type="predicted"/>
<dbReference type="RefSeq" id="WP_102521999.1">
    <property type="nucleotide sequence ID" value="NZ_LT960611.1"/>
</dbReference>
<dbReference type="OrthoDB" id="9155675at2"/>
<sequence>MKDSIIVDIRKVRTALESFDKSDFHYKTCFYKCLDGFPSGCCGDTSNLLGLFLKTAYGKDSLYVSGKGLGNNREKSHAWLLYDDYIIDITADQFNSIGYNLDKVIVSKSSDFHESFSRIDRHEINYDSLCKTPIAGVLHKVNERIRSRRL</sequence>
<evidence type="ECO:0000313" key="2">
    <source>
        <dbReference type="Proteomes" id="UP000235828"/>
    </source>
</evidence>
<accession>A0A2N8ZBP8</accession>
<organism evidence="1 2">
    <name type="scientific">Vibrio tapetis subsp. tapetis</name>
    <dbReference type="NCBI Taxonomy" id="1671868"/>
    <lineage>
        <taxon>Bacteria</taxon>
        <taxon>Pseudomonadati</taxon>
        <taxon>Pseudomonadota</taxon>
        <taxon>Gammaproteobacteria</taxon>
        <taxon>Vibrionales</taxon>
        <taxon>Vibrionaceae</taxon>
        <taxon>Vibrio</taxon>
    </lineage>
</organism>
<keyword evidence="2" id="KW-1185">Reference proteome</keyword>
<protein>
    <submittedName>
        <fullName evidence="1">Uncharacterized protein</fullName>
    </submittedName>
</protein>
<dbReference type="KEGG" id="vta:A1338"/>